<evidence type="ECO:0000259" key="6">
    <source>
        <dbReference type="Pfam" id="PF01490"/>
    </source>
</evidence>
<evidence type="ECO:0000256" key="3">
    <source>
        <dbReference type="ARBA" id="ARBA00022989"/>
    </source>
</evidence>
<dbReference type="GO" id="GO:0016020">
    <property type="term" value="C:membrane"/>
    <property type="evidence" value="ECO:0007669"/>
    <property type="project" value="UniProtKB-SubCell"/>
</dbReference>
<gene>
    <name evidence="7" type="ORF">CMU_040210</name>
</gene>
<dbReference type="OrthoDB" id="513400at2759"/>
<accession>B6A9R1</accession>
<name>B6A9R1_CRYMR</name>
<dbReference type="AlphaFoldDB" id="B6A9R1"/>
<evidence type="ECO:0000256" key="1">
    <source>
        <dbReference type="ARBA" id="ARBA00004141"/>
    </source>
</evidence>
<feature type="transmembrane region" description="Helical" evidence="5">
    <location>
        <begin position="503"/>
        <end position="523"/>
    </location>
</feature>
<evidence type="ECO:0000313" key="7">
    <source>
        <dbReference type="EMBL" id="EEA04952.1"/>
    </source>
</evidence>
<dbReference type="InterPro" id="IPR013057">
    <property type="entry name" value="AA_transpt_TM"/>
</dbReference>
<feature type="transmembrane region" description="Helical" evidence="5">
    <location>
        <begin position="38"/>
        <end position="59"/>
    </location>
</feature>
<reference evidence="7" key="1">
    <citation type="submission" date="2008-06" db="EMBL/GenBank/DDBJ databases">
        <authorList>
            <person name="Lorenzi H."/>
            <person name="Inman J."/>
            <person name="Miller J."/>
            <person name="Schobel S."/>
            <person name="Amedeo P."/>
            <person name="Caler E.V."/>
            <person name="da Silva J."/>
        </authorList>
    </citation>
    <scope>NUCLEOTIDE SEQUENCE [LARGE SCALE GENOMIC DNA]</scope>
    <source>
        <strain evidence="7">RN66</strain>
    </source>
</reference>
<sequence>MSILGKNSFLSTCLLLISAATGMGILTLPWAFLQTGLILGLIILIYWSILCGSTIYILIMAGIHYNVGTITELLYHSITGEIKIPHTEVITPLNPPKMKTRREKIAEQIVVICDMAILIDCLFMIPCLLIFLSDFVVPLTKLVQTELPLLAQRNPGLKDSKIAHIFYYIFMFISNFFTERYRCVIFFCIIVFFLCLPNDFTAVRFASFLSVISTVSTSLIITYRYLGSSQPPQCDGTTIRNINPHYCSKGDTKLFNIDTTSGFWGLCSISNIVLFSYFCHLVLLPITENIRDFSSLKIKGIVVVFAFVIASVNSTVGMAGYAIFKENTLPNVINNFLYNDPLVVCARIYLTLALTVTICMETLPLSNSVASLIIKTYKVIRRKVNQNFVQTNIEIEDKLKLDSTNVLGKSHSHEDDLFSTAGISTNASTIQLGNVKSHLSWQQPTNIEDSNIDQYKDCCKLKRFCCNVPRKFSARHYLHAFNLIMVLTFAGILAVSFSSVAKLIQVTGGTLDGIFVLLIPAWVYYSTFFYKNNKIFGGVLIALYIFHFCIASISGIMALFINLEG</sequence>
<dbReference type="Proteomes" id="UP000001460">
    <property type="component" value="Unassembled WGS sequence"/>
</dbReference>
<feature type="transmembrane region" description="Helical" evidence="5">
    <location>
        <begin position="477"/>
        <end position="497"/>
    </location>
</feature>
<feature type="transmembrane region" description="Helical" evidence="5">
    <location>
        <begin position="12"/>
        <end position="32"/>
    </location>
</feature>
<keyword evidence="3 5" id="KW-1133">Transmembrane helix</keyword>
<dbReference type="Pfam" id="PF01490">
    <property type="entry name" value="Aa_trans"/>
    <property type="match status" value="1"/>
</dbReference>
<dbReference type="eggNOG" id="KOG1305">
    <property type="taxonomic scope" value="Eukaryota"/>
</dbReference>
<organism evidence="7 8">
    <name type="scientific">Cryptosporidium muris (strain RN66)</name>
    <dbReference type="NCBI Taxonomy" id="441375"/>
    <lineage>
        <taxon>Eukaryota</taxon>
        <taxon>Sar</taxon>
        <taxon>Alveolata</taxon>
        <taxon>Apicomplexa</taxon>
        <taxon>Conoidasida</taxon>
        <taxon>Coccidia</taxon>
        <taxon>Eucoccidiorida</taxon>
        <taxon>Eimeriorina</taxon>
        <taxon>Cryptosporidiidae</taxon>
        <taxon>Cryptosporidium</taxon>
    </lineage>
</organism>
<protein>
    <submittedName>
        <fullName evidence="7">Transmembrane amino acid transporter protein, putative</fullName>
    </submittedName>
</protein>
<keyword evidence="2 5" id="KW-0812">Transmembrane</keyword>
<feature type="transmembrane region" description="Helical" evidence="5">
    <location>
        <begin position="535"/>
        <end position="561"/>
    </location>
</feature>
<feature type="transmembrane region" description="Helical" evidence="5">
    <location>
        <begin position="348"/>
        <end position="374"/>
    </location>
</feature>
<keyword evidence="4 5" id="KW-0472">Membrane</keyword>
<dbReference type="RefSeq" id="XP_002139301.1">
    <property type="nucleotide sequence ID" value="XM_002139265.1"/>
</dbReference>
<evidence type="ECO:0000256" key="4">
    <source>
        <dbReference type="ARBA" id="ARBA00023136"/>
    </source>
</evidence>
<proteinExistence type="predicted"/>
<evidence type="ECO:0000256" key="2">
    <source>
        <dbReference type="ARBA" id="ARBA00022692"/>
    </source>
</evidence>
<feature type="transmembrane region" description="Helical" evidence="5">
    <location>
        <begin position="109"/>
        <end position="132"/>
    </location>
</feature>
<dbReference type="PANTHER" id="PTHR22950:SF702">
    <property type="entry name" value="AMINO ACID TRANSPORTER PROTEIN"/>
    <property type="match status" value="1"/>
</dbReference>
<dbReference type="PANTHER" id="PTHR22950">
    <property type="entry name" value="AMINO ACID TRANSPORTER"/>
    <property type="match status" value="1"/>
</dbReference>
<comment type="subcellular location">
    <subcellularLocation>
        <location evidence="1">Membrane</location>
        <topology evidence="1">Multi-pass membrane protein</topology>
    </subcellularLocation>
</comment>
<keyword evidence="8" id="KW-1185">Reference proteome</keyword>
<evidence type="ECO:0000313" key="8">
    <source>
        <dbReference type="Proteomes" id="UP000001460"/>
    </source>
</evidence>
<dbReference type="VEuPathDB" id="CryptoDB:CMU_040210"/>
<dbReference type="EMBL" id="DS989726">
    <property type="protein sequence ID" value="EEA04952.1"/>
    <property type="molecule type" value="Genomic_DNA"/>
</dbReference>
<dbReference type="OMA" id="IPAWVYY"/>
<feature type="domain" description="Amino acid transporter transmembrane" evidence="6">
    <location>
        <begin position="6"/>
        <end position="559"/>
    </location>
</feature>
<feature type="transmembrane region" description="Helical" evidence="5">
    <location>
        <begin position="165"/>
        <end position="196"/>
    </location>
</feature>
<dbReference type="STRING" id="441375.B6A9R1"/>
<dbReference type="GO" id="GO:0015179">
    <property type="term" value="F:L-amino acid transmembrane transporter activity"/>
    <property type="evidence" value="ECO:0007669"/>
    <property type="project" value="TreeGrafter"/>
</dbReference>
<evidence type="ECO:0000256" key="5">
    <source>
        <dbReference type="SAM" id="Phobius"/>
    </source>
</evidence>
<dbReference type="GeneID" id="6994479"/>
<feature type="transmembrane region" description="Helical" evidence="5">
    <location>
        <begin position="263"/>
        <end position="286"/>
    </location>
</feature>
<feature type="transmembrane region" description="Helical" evidence="5">
    <location>
        <begin position="298"/>
        <end position="324"/>
    </location>
</feature>